<dbReference type="InterPro" id="IPR001387">
    <property type="entry name" value="Cro/C1-type_HTH"/>
</dbReference>
<dbReference type="PANTHER" id="PTHR46558">
    <property type="entry name" value="TRACRIPTIONAL REGULATORY PROTEIN-RELATED-RELATED"/>
    <property type="match status" value="1"/>
</dbReference>
<proteinExistence type="predicted"/>
<keyword evidence="4" id="KW-1185">Reference proteome</keyword>
<accession>A0ABY1PL43</accession>
<organism evidence="3 4">
    <name type="scientific">Shimia sagamensis</name>
    <dbReference type="NCBI Taxonomy" id="1566352"/>
    <lineage>
        <taxon>Bacteria</taxon>
        <taxon>Pseudomonadati</taxon>
        <taxon>Pseudomonadota</taxon>
        <taxon>Alphaproteobacteria</taxon>
        <taxon>Rhodobacterales</taxon>
        <taxon>Roseobacteraceae</taxon>
    </lineage>
</organism>
<dbReference type="PROSITE" id="PS50943">
    <property type="entry name" value="HTH_CROC1"/>
    <property type="match status" value="1"/>
</dbReference>
<dbReference type="SMART" id="SM00530">
    <property type="entry name" value="HTH_XRE"/>
    <property type="match status" value="1"/>
</dbReference>
<dbReference type="Pfam" id="PF01381">
    <property type="entry name" value="HTH_3"/>
    <property type="match status" value="1"/>
</dbReference>
<dbReference type="EMBL" id="FXTY01000016">
    <property type="protein sequence ID" value="SMP36422.1"/>
    <property type="molecule type" value="Genomic_DNA"/>
</dbReference>
<keyword evidence="1 3" id="KW-0238">DNA-binding</keyword>
<gene>
    <name evidence="3" type="ORF">SAMN06265373_11621</name>
</gene>
<evidence type="ECO:0000256" key="1">
    <source>
        <dbReference type="ARBA" id="ARBA00023125"/>
    </source>
</evidence>
<protein>
    <submittedName>
        <fullName evidence="3">DNA-binding transcriptional regulator, XRE-family HTH domain</fullName>
    </submittedName>
</protein>
<dbReference type="CDD" id="cd00093">
    <property type="entry name" value="HTH_XRE"/>
    <property type="match status" value="1"/>
</dbReference>
<dbReference type="Gene3D" id="1.10.260.40">
    <property type="entry name" value="lambda repressor-like DNA-binding domains"/>
    <property type="match status" value="1"/>
</dbReference>
<reference evidence="3 4" key="1">
    <citation type="submission" date="2017-05" db="EMBL/GenBank/DDBJ databases">
        <authorList>
            <person name="Varghese N."/>
            <person name="Submissions S."/>
        </authorList>
    </citation>
    <scope>NUCLEOTIDE SEQUENCE [LARGE SCALE GENOMIC DNA]</scope>
    <source>
        <strain evidence="3 4">DSM 29734</strain>
    </source>
</reference>
<evidence type="ECO:0000259" key="2">
    <source>
        <dbReference type="PROSITE" id="PS50943"/>
    </source>
</evidence>
<dbReference type="Proteomes" id="UP001157961">
    <property type="component" value="Unassembled WGS sequence"/>
</dbReference>
<sequence>MDYLTCHNARLTNYLSLVKTNELTLWQEICHGSFPDMETTEKPYGEIANRLRWHRELEGLTQNEYAKSIGVKRATLNNWESGDYRLSLDGAIALRRTYGLSIDFMIEGDDDALSMTLRKAWRERSLVNSSG</sequence>
<dbReference type="GO" id="GO:0003677">
    <property type="term" value="F:DNA binding"/>
    <property type="evidence" value="ECO:0007669"/>
    <property type="project" value="UniProtKB-KW"/>
</dbReference>
<feature type="domain" description="HTH cro/C1-type" evidence="2">
    <location>
        <begin position="55"/>
        <end position="105"/>
    </location>
</feature>
<evidence type="ECO:0000313" key="3">
    <source>
        <dbReference type="EMBL" id="SMP36422.1"/>
    </source>
</evidence>
<comment type="caution">
    <text evidence="3">The sequence shown here is derived from an EMBL/GenBank/DDBJ whole genome shotgun (WGS) entry which is preliminary data.</text>
</comment>
<evidence type="ECO:0000313" key="4">
    <source>
        <dbReference type="Proteomes" id="UP001157961"/>
    </source>
</evidence>
<dbReference type="SUPFAM" id="SSF47413">
    <property type="entry name" value="lambda repressor-like DNA-binding domains"/>
    <property type="match status" value="1"/>
</dbReference>
<name>A0ABY1PL43_9RHOB</name>
<dbReference type="InterPro" id="IPR010982">
    <property type="entry name" value="Lambda_DNA-bd_dom_sf"/>
</dbReference>
<dbReference type="PANTHER" id="PTHR46558:SF11">
    <property type="entry name" value="HTH-TYPE TRANSCRIPTIONAL REGULATOR XRE"/>
    <property type="match status" value="1"/>
</dbReference>